<dbReference type="PANTHER" id="PTHR21266">
    <property type="entry name" value="IRON-SULFUR DOMAIN CONTAINING PROTEIN"/>
    <property type="match status" value="1"/>
</dbReference>
<dbReference type="Gene3D" id="2.102.10.10">
    <property type="entry name" value="Rieske [2Fe-2S] iron-sulphur domain"/>
    <property type="match status" value="1"/>
</dbReference>
<dbReference type="GO" id="GO:0046872">
    <property type="term" value="F:metal ion binding"/>
    <property type="evidence" value="ECO:0007669"/>
    <property type="project" value="UniProtKB-KW"/>
</dbReference>
<evidence type="ECO:0000256" key="4">
    <source>
        <dbReference type="ARBA" id="ARBA00023004"/>
    </source>
</evidence>
<gene>
    <name evidence="7" type="ORF">BJI46_03585</name>
</gene>
<keyword evidence="8" id="KW-1185">Reference proteome</keyword>
<keyword evidence="1" id="KW-0001">2Fe-2S</keyword>
<keyword evidence="3" id="KW-0560">Oxidoreductase</keyword>
<dbReference type="SUPFAM" id="SSF55961">
    <property type="entry name" value="Bet v1-like"/>
    <property type="match status" value="1"/>
</dbReference>
<dbReference type="Proteomes" id="UP000185895">
    <property type="component" value="Unassembled WGS sequence"/>
</dbReference>
<protein>
    <submittedName>
        <fullName evidence="7">(2Fe-2S)-binding protein</fullName>
    </submittedName>
</protein>
<dbReference type="GO" id="GO:0016491">
    <property type="term" value="F:oxidoreductase activity"/>
    <property type="evidence" value="ECO:0007669"/>
    <property type="project" value="UniProtKB-KW"/>
</dbReference>
<evidence type="ECO:0000313" key="7">
    <source>
        <dbReference type="EMBL" id="OEY94435.1"/>
    </source>
</evidence>
<dbReference type="RefSeq" id="WP_070070242.1">
    <property type="nucleotide sequence ID" value="NZ_MKKK01000034.1"/>
</dbReference>
<dbReference type="GO" id="GO:0051537">
    <property type="term" value="F:2 iron, 2 sulfur cluster binding"/>
    <property type="evidence" value="ECO:0007669"/>
    <property type="project" value="UniProtKB-KW"/>
</dbReference>
<keyword evidence="2" id="KW-0479">Metal-binding</keyword>
<keyword evidence="5" id="KW-0411">Iron-sulfur</keyword>
<proteinExistence type="predicted"/>
<evidence type="ECO:0000256" key="3">
    <source>
        <dbReference type="ARBA" id="ARBA00023002"/>
    </source>
</evidence>
<dbReference type="STRING" id="1262585.BJI46_03585"/>
<dbReference type="InterPro" id="IPR050584">
    <property type="entry name" value="Cholesterol_7-desaturase"/>
</dbReference>
<comment type="caution">
    <text evidence="7">The sequence shown here is derived from an EMBL/GenBank/DDBJ whole genome shotgun (WGS) entry which is preliminary data.</text>
</comment>
<dbReference type="InterPro" id="IPR044043">
    <property type="entry name" value="VanA_C_cat"/>
</dbReference>
<keyword evidence="4" id="KW-0408">Iron</keyword>
<dbReference type="InterPro" id="IPR017941">
    <property type="entry name" value="Rieske_2Fe-2S"/>
</dbReference>
<evidence type="ECO:0000256" key="5">
    <source>
        <dbReference type="ARBA" id="ARBA00023014"/>
    </source>
</evidence>
<dbReference type="Pfam" id="PF19112">
    <property type="entry name" value="VanA_C"/>
    <property type="match status" value="1"/>
</dbReference>
<dbReference type="AlphaFoldDB" id="A0A1E7R574"/>
<evidence type="ECO:0000259" key="6">
    <source>
        <dbReference type="PROSITE" id="PS51296"/>
    </source>
</evidence>
<evidence type="ECO:0000256" key="1">
    <source>
        <dbReference type="ARBA" id="ARBA00022714"/>
    </source>
</evidence>
<dbReference type="SUPFAM" id="SSF50022">
    <property type="entry name" value="ISP domain"/>
    <property type="match status" value="1"/>
</dbReference>
<dbReference type="Gene3D" id="3.90.380.10">
    <property type="entry name" value="Naphthalene 1,2-dioxygenase Alpha Subunit, Chain A, domain 1"/>
    <property type="match status" value="1"/>
</dbReference>
<dbReference type="PANTHER" id="PTHR21266:SF57">
    <property type="entry name" value="3-CHLOROBENZOATE-3,4-DIOXYGENASE"/>
    <property type="match status" value="1"/>
</dbReference>
<name>A0A1E7R574_9GAMM</name>
<evidence type="ECO:0000313" key="8">
    <source>
        <dbReference type="Proteomes" id="UP000185895"/>
    </source>
</evidence>
<sequence>MNAPTAAIPHHSLTLPSHCTFSADDWFKLAKYWYPIARIQDIDAQPVKATLLDENLVIYKINHEIVVAKDVCPHRGVPLTLGHHDGEGIVCPYHGLRFGEAGHCNRIPSSPDQAIPAKLNLITYPTQLKYGLVWTCLTPENQVIPFMPLWDETGVQQVVCPPVDIEAFAGRQVEGFLDVAHFAWVHSGTFADPDNQVVPDYSPKETEFGFMADYWSTVGDYPASDDFKKTEDFRVLRHFELHVPFTATLTIHLRQDAKQVIMNAACPVSARKTRLFAPIAKNYDLDDYVNDIIEYNLKIFEEDRLMVETQKPERLPLDLALEAHIPADRSSILLRRCLKKAGFGDFFIV</sequence>
<dbReference type="InterPro" id="IPR036922">
    <property type="entry name" value="Rieske_2Fe-2S_sf"/>
</dbReference>
<evidence type="ECO:0000256" key="2">
    <source>
        <dbReference type="ARBA" id="ARBA00022723"/>
    </source>
</evidence>
<accession>A0A1E7R574</accession>
<organism evidence="7 8">
    <name type="scientific">Acinetobacter qingfengensis</name>
    <dbReference type="NCBI Taxonomy" id="1262585"/>
    <lineage>
        <taxon>Bacteria</taxon>
        <taxon>Pseudomonadati</taxon>
        <taxon>Pseudomonadota</taxon>
        <taxon>Gammaproteobacteria</taxon>
        <taxon>Moraxellales</taxon>
        <taxon>Moraxellaceae</taxon>
        <taxon>Acinetobacter</taxon>
    </lineage>
</organism>
<dbReference type="PROSITE" id="PS51296">
    <property type="entry name" value="RIESKE"/>
    <property type="match status" value="1"/>
</dbReference>
<dbReference type="EMBL" id="MKKK01000034">
    <property type="protein sequence ID" value="OEY94435.1"/>
    <property type="molecule type" value="Genomic_DNA"/>
</dbReference>
<dbReference type="Pfam" id="PF00355">
    <property type="entry name" value="Rieske"/>
    <property type="match status" value="1"/>
</dbReference>
<reference evidence="7 8" key="1">
    <citation type="submission" date="2016-09" db="EMBL/GenBank/DDBJ databases">
        <authorList>
            <person name="Capua I."/>
            <person name="De Benedictis P."/>
            <person name="Joannis T."/>
            <person name="Lombin L.H."/>
            <person name="Cattoli G."/>
        </authorList>
    </citation>
    <scope>NUCLEOTIDE SEQUENCE [LARGE SCALE GENOMIC DNA]</scope>
    <source>
        <strain evidence="7 8">ANC 4671</strain>
    </source>
</reference>
<feature type="domain" description="Rieske" evidence="6">
    <location>
        <begin position="33"/>
        <end position="135"/>
    </location>
</feature>